<dbReference type="GO" id="GO:0009507">
    <property type="term" value="C:chloroplast"/>
    <property type="evidence" value="ECO:0000318"/>
    <property type="project" value="GO_Central"/>
</dbReference>
<gene>
    <name evidence="2" type="ORF">ZOSMA_1G00510</name>
</gene>
<keyword evidence="3" id="KW-1185">Reference proteome</keyword>
<dbReference type="Proteomes" id="UP000036987">
    <property type="component" value="Unassembled WGS sequence"/>
</dbReference>
<dbReference type="STRING" id="29655.A0A0K9PPC0"/>
<dbReference type="InterPro" id="IPR012677">
    <property type="entry name" value="Nucleotide-bd_a/b_plait_sf"/>
</dbReference>
<feature type="region of interest" description="Disordered" evidence="1">
    <location>
        <begin position="1"/>
        <end position="31"/>
    </location>
</feature>
<accession>A0A0K9PPC0</accession>
<dbReference type="AlphaFoldDB" id="A0A0K9PPC0"/>
<protein>
    <recommendedName>
        <fullName evidence="4">RRM domain-containing protein</fullName>
    </recommendedName>
</protein>
<proteinExistence type="predicted"/>
<evidence type="ECO:0000256" key="1">
    <source>
        <dbReference type="SAM" id="MobiDB-lite"/>
    </source>
</evidence>
<dbReference type="Gene3D" id="3.30.70.330">
    <property type="match status" value="1"/>
</dbReference>
<evidence type="ECO:0008006" key="4">
    <source>
        <dbReference type="Google" id="ProtNLM"/>
    </source>
</evidence>
<sequence>MATIDVEEDLPKNQQKNKLKVNNHPQNQQKNKVKPITVLAKNLTNNQTVEDIRRIFGKFGEISNISLRDIDGTVKMGHVGPIDQKIHVLIDYITTLSAANDAVSNLNDDSNWRSGMRVQILMEATTSKYKNKKKKKKNKKKQDHNICEEKEKLQWSSIQQPECNGIGKNKKQDRNLSVQNQQQPKQYLKPCTENDSKWRSAIGSTSTCSKIPFNKCIPKIPDGTRGFTINQ</sequence>
<reference evidence="3" key="1">
    <citation type="journal article" date="2016" name="Nature">
        <title>The genome of the seagrass Zostera marina reveals angiosperm adaptation to the sea.</title>
        <authorList>
            <person name="Olsen J.L."/>
            <person name="Rouze P."/>
            <person name="Verhelst B."/>
            <person name="Lin Y.-C."/>
            <person name="Bayer T."/>
            <person name="Collen J."/>
            <person name="Dattolo E."/>
            <person name="De Paoli E."/>
            <person name="Dittami S."/>
            <person name="Maumus F."/>
            <person name="Michel G."/>
            <person name="Kersting A."/>
            <person name="Lauritano C."/>
            <person name="Lohaus R."/>
            <person name="Toepel M."/>
            <person name="Tonon T."/>
            <person name="Vanneste K."/>
            <person name="Amirebrahimi M."/>
            <person name="Brakel J."/>
            <person name="Bostroem C."/>
            <person name="Chovatia M."/>
            <person name="Grimwood J."/>
            <person name="Jenkins J.W."/>
            <person name="Jueterbock A."/>
            <person name="Mraz A."/>
            <person name="Stam W.T."/>
            <person name="Tice H."/>
            <person name="Bornberg-Bauer E."/>
            <person name="Green P.J."/>
            <person name="Pearson G.A."/>
            <person name="Procaccini G."/>
            <person name="Duarte C.M."/>
            <person name="Schmutz J."/>
            <person name="Reusch T.B.H."/>
            <person name="Van de Peer Y."/>
        </authorList>
    </citation>
    <scope>NUCLEOTIDE SEQUENCE [LARGE SCALE GENOMIC DNA]</scope>
    <source>
        <strain evidence="3">cv. Finnish</strain>
    </source>
</reference>
<dbReference type="GO" id="GO:0005737">
    <property type="term" value="C:cytoplasm"/>
    <property type="evidence" value="ECO:0000318"/>
    <property type="project" value="GO_Central"/>
</dbReference>
<organism evidence="2 3">
    <name type="scientific">Zostera marina</name>
    <name type="common">Eelgrass</name>
    <dbReference type="NCBI Taxonomy" id="29655"/>
    <lineage>
        <taxon>Eukaryota</taxon>
        <taxon>Viridiplantae</taxon>
        <taxon>Streptophyta</taxon>
        <taxon>Embryophyta</taxon>
        <taxon>Tracheophyta</taxon>
        <taxon>Spermatophyta</taxon>
        <taxon>Magnoliopsida</taxon>
        <taxon>Liliopsida</taxon>
        <taxon>Zosteraceae</taxon>
        <taxon>Zostera</taxon>
    </lineage>
</organism>
<feature type="compositionally biased region" description="Polar residues" evidence="1">
    <location>
        <begin position="175"/>
        <end position="185"/>
    </location>
</feature>
<dbReference type="GO" id="GO:1990904">
    <property type="term" value="C:ribonucleoprotein complex"/>
    <property type="evidence" value="ECO:0000318"/>
    <property type="project" value="GO_Central"/>
</dbReference>
<dbReference type="EMBL" id="LFYR01000729">
    <property type="protein sequence ID" value="KMZ70080.1"/>
    <property type="molecule type" value="Genomic_DNA"/>
</dbReference>
<dbReference type="GO" id="GO:0003729">
    <property type="term" value="F:mRNA binding"/>
    <property type="evidence" value="ECO:0000318"/>
    <property type="project" value="GO_Central"/>
</dbReference>
<dbReference type="OrthoDB" id="435402at2759"/>
<evidence type="ECO:0000313" key="2">
    <source>
        <dbReference type="EMBL" id="KMZ70080.1"/>
    </source>
</evidence>
<dbReference type="SUPFAM" id="SSF54928">
    <property type="entry name" value="RNA-binding domain, RBD"/>
    <property type="match status" value="1"/>
</dbReference>
<name>A0A0K9PPC0_ZOSMR</name>
<dbReference type="InterPro" id="IPR035979">
    <property type="entry name" value="RBD_domain_sf"/>
</dbReference>
<evidence type="ECO:0000313" key="3">
    <source>
        <dbReference type="Proteomes" id="UP000036987"/>
    </source>
</evidence>
<feature type="region of interest" description="Disordered" evidence="1">
    <location>
        <begin position="165"/>
        <end position="187"/>
    </location>
</feature>
<comment type="caution">
    <text evidence="2">The sequence shown here is derived from an EMBL/GenBank/DDBJ whole genome shotgun (WGS) entry which is preliminary data.</text>
</comment>
<dbReference type="GO" id="GO:0005634">
    <property type="term" value="C:nucleus"/>
    <property type="evidence" value="ECO:0000318"/>
    <property type="project" value="GO_Central"/>
</dbReference>